<protein>
    <submittedName>
        <fullName evidence="2">Glycosyltransferase family 2 protein</fullName>
    </submittedName>
</protein>
<organism evidence="2 3">
    <name type="scientific">Methylovulum psychrotolerans</name>
    <dbReference type="NCBI Taxonomy" id="1704499"/>
    <lineage>
        <taxon>Bacteria</taxon>
        <taxon>Pseudomonadati</taxon>
        <taxon>Pseudomonadota</taxon>
        <taxon>Gammaproteobacteria</taxon>
        <taxon>Methylococcales</taxon>
        <taxon>Methylococcaceae</taxon>
        <taxon>Methylovulum</taxon>
    </lineage>
</organism>
<dbReference type="SUPFAM" id="SSF53448">
    <property type="entry name" value="Nucleotide-diphospho-sugar transferases"/>
    <property type="match status" value="1"/>
</dbReference>
<feature type="domain" description="Glycosyltransferase 2-like" evidence="1">
    <location>
        <begin position="5"/>
        <end position="128"/>
    </location>
</feature>
<accession>A0A2S5CHB9</accession>
<dbReference type="AlphaFoldDB" id="A0A2S5CHB9"/>
<dbReference type="Gene3D" id="3.90.550.10">
    <property type="entry name" value="Spore Coat Polysaccharide Biosynthesis Protein SpsA, Chain A"/>
    <property type="match status" value="1"/>
</dbReference>
<gene>
    <name evidence="2" type="ORF">AADEFJLK_03945</name>
</gene>
<evidence type="ECO:0000259" key="1">
    <source>
        <dbReference type="Pfam" id="PF00535"/>
    </source>
</evidence>
<evidence type="ECO:0000313" key="2">
    <source>
        <dbReference type="EMBL" id="POZ50196.1"/>
    </source>
</evidence>
<dbReference type="InterPro" id="IPR001173">
    <property type="entry name" value="Glyco_trans_2-like"/>
</dbReference>
<comment type="caution">
    <text evidence="2">The sequence shown here is derived from an EMBL/GenBank/DDBJ whole genome shotgun (WGS) entry which is preliminary data.</text>
</comment>
<dbReference type="Pfam" id="PF00535">
    <property type="entry name" value="Glycos_transf_2"/>
    <property type="match status" value="1"/>
</dbReference>
<evidence type="ECO:0000313" key="3">
    <source>
        <dbReference type="Proteomes" id="UP000237423"/>
    </source>
</evidence>
<dbReference type="PANTHER" id="PTHR43179:SF7">
    <property type="entry name" value="RHAMNOSYLTRANSFERASE WBBL"/>
    <property type="match status" value="1"/>
</dbReference>
<dbReference type="CDD" id="cd04186">
    <property type="entry name" value="GT_2_like_c"/>
    <property type="match status" value="1"/>
</dbReference>
<dbReference type="EMBL" id="PGFZ01000013">
    <property type="protein sequence ID" value="POZ50196.1"/>
    <property type="molecule type" value="Genomic_DNA"/>
</dbReference>
<reference evidence="2 3" key="1">
    <citation type="submission" date="2017-11" db="EMBL/GenBank/DDBJ databases">
        <title>Draft Genome Sequence of Methylobacter psychrotolerans Sph1T, an Obligate Methanotroph from Low-Temperature Environments.</title>
        <authorList>
            <person name="Oshkin I.Y."/>
            <person name="Miroshnikov K."/>
            <person name="Belova S.E."/>
            <person name="Korzhenkov A."/>
            <person name="Toshchakov S.V."/>
            <person name="Dedysh S.N."/>
        </authorList>
    </citation>
    <scope>NUCLEOTIDE SEQUENCE [LARGE SCALE GENOMIC DNA]</scope>
    <source>
        <strain evidence="2 3">Sph1</strain>
    </source>
</reference>
<dbReference type="RefSeq" id="WP_103975489.1">
    <property type="nucleotide sequence ID" value="NZ_PGFZ01000013.1"/>
</dbReference>
<proteinExistence type="predicted"/>
<keyword evidence="2" id="KW-0808">Transferase</keyword>
<dbReference type="Proteomes" id="UP000237423">
    <property type="component" value="Unassembled WGS sequence"/>
</dbReference>
<sequence>MSELSVLIVTYNSAPLLRSCLDSLMAQTLADFDIIVVDNASRDGTADIVRSDYPQICLLANDTNLGFGNANNLALAQAQGRYLVLLNPDAVLPPDTLAKALQHIEATADAGMGGGLLQGTQGEWQPSARQFPSLLNDGLTLSGLANRYPGSRFFGKFDRSWADPLQAADVDWVPGAFAIIPRSLVAQIGLFDPHFFLYYEEVDLCQRIRKAGFKVYYWPDLLITHVGGASSETVDELVFSSAGKQLTLWRMRSQLLYYRKWHGWVYSWLAKSLEQSWHRLRAWRNARRAPEKAAESRHIVQLWAQAWAETQGGLVSPPQPW</sequence>
<dbReference type="GO" id="GO:0016740">
    <property type="term" value="F:transferase activity"/>
    <property type="evidence" value="ECO:0007669"/>
    <property type="project" value="UniProtKB-KW"/>
</dbReference>
<dbReference type="PANTHER" id="PTHR43179">
    <property type="entry name" value="RHAMNOSYLTRANSFERASE WBBL"/>
    <property type="match status" value="1"/>
</dbReference>
<name>A0A2S5CHB9_9GAMM</name>
<dbReference type="InterPro" id="IPR029044">
    <property type="entry name" value="Nucleotide-diphossugar_trans"/>
</dbReference>